<evidence type="ECO:0000256" key="9">
    <source>
        <dbReference type="ARBA" id="ARBA00022824"/>
    </source>
</evidence>
<dbReference type="OrthoDB" id="193139at2759"/>
<comment type="catalytic activity">
    <reaction evidence="16">
        <text>RX + glutathione = an S-substituted glutathione + a halide anion + H(+)</text>
        <dbReference type="Rhea" id="RHEA:16437"/>
        <dbReference type="ChEBI" id="CHEBI:15378"/>
        <dbReference type="ChEBI" id="CHEBI:16042"/>
        <dbReference type="ChEBI" id="CHEBI:17792"/>
        <dbReference type="ChEBI" id="CHEBI:57925"/>
        <dbReference type="ChEBI" id="CHEBI:90779"/>
        <dbReference type="EC" id="2.5.1.18"/>
    </reaction>
    <physiologicalReaction direction="left-to-right" evidence="16">
        <dbReference type="Rhea" id="RHEA:16438"/>
    </physiologicalReaction>
</comment>
<evidence type="ECO:0000256" key="15">
    <source>
        <dbReference type="ARBA" id="ARBA00039397"/>
    </source>
</evidence>
<evidence type="ECO:0000256" key="13">
    <source>
        <dbReference type="ARBA" id="ARBA00023136"/>
    </source>
</evidence>
<dbReference type="Proteomes" id="UP001152795">
    <property type="component" value="Unassembled WGS sequence"/>
</dbReference>
<dbReference type="SUPFAM" id="SSF161084">
    <property type="entry name" value="MAPEG domain-like"/>
    <property type="match status" value="1"/>
</dbReference>
<name>A0A7D9IH98_PARCT</name>
<gene>
    <name evidence="17" type="ORF">PACLA_8A026963</name>
</gene>
<dbReference type="PANTHER" id="PTHR10689:SF6">
    <property type="entry name" value="MICROSOMAL GLUTATHIONE S-TRANSFERASE 1"/>
    <property type="match status" value="1"/>
</dbReference>
<dbReference type="FunFam" id="1.20.120.550:FF:000002">
    <property type="entry name" value="Microsomal glutathione S-transferase 1"/>
    <property type="match status" value="1"/>
</dbReference>
<evidence type="ECO:0000256" key="1">
    <source>
        <dbReference type="ARBA" id="ARBA00003701"/>
    </source>
</evidence>
<evidence type="ECO:0000256" key="7">
    <source>
        <dbReference type="ARBA" id="ARBA00022692"/>
    </source>
</evidence>
<dbReference type="GO" id="GO:0004364">
    <property type="term" value="F:glutathione transferase activity"/>
    <property type="evidence" value="ECO:0007669"/>
    <property type="project" value="UniProtKB-EC"/>
</dbReference>
<dbReference type="Pfam" id="PF01124">
    <property type="entry name" value="MAPEG"/>
    <property type="match status" value="1"/>
</dbReference>
<comment type="function">
    <text evidence="1">Conjugation of reduced glutathione to a wide number of exogenous and endogenous hydrophobic electrophiles.</text>
</comment>
<evidence type="ECO:0000256" key="8">
    <source>
        <dbReference type="ARBA" id="ARBA00022787"/>
    </source>
</evidence>
<dbReference type="InterPro" id="IPR001129">
    <property type="entry name" value="Membr-assoc_MAPEG"/>
</dbReference>
<reference evidence="17" key="1">
    <citation type="submission" date="2020-04" db="EMBL/GenBank/DDBJ databases">
        <authorList>
            <person name="Alioto T."/>
            <person name="Alioto T."/>
            <person name="Gomez Garrido J."/>
        </authorList>
    </citation>
    <scope>NUCLEOTIDE SEQUENCE</scope>
    <source>
        <strain evidence="17">A484AB</strain>
    </source>
</reference>
<evidence type="ECO:0000256" key="5">
    <source>
        <dbReference type="ARBA" id="ARBA00012452"/>
    </source>
</evidence>
<evidence type="ECO:0000256" key="16">
    <source>
        <dbReference type="ARBA" id="ARBA00049385"/>
    </source>
</evidence>
<dbReference type="EC" id="2.5.1.18" evidence="5"/>
<evidence type="ECO:0000313" key="17">
    <source>
        <dbReference type="EMBL" id="CAB4006909.1"/>
    </source>
</evidence>
<dbReference type="GO" id="GO:0005789">
    <property type="term" value="C:endoplasmic reticulum membrane"/>
    <property type="evidence" value="ECO:0007669"/>
    <property type="project" value="UniProtKB-SubCell"/>
</dbReference>
<comment type="similarity">
    <text evidence="4">Belongs to the MAPEG family.</text>
</comment>
<evidence type="ECO:0000256" key="14">
    <source>
        <dbReference type="ARBA" id="ARBA00038540"/>
    </source>
</evidence>
<evidence type="ECO:0000256" key="4">
    <source>
        <dbReference type="ARBA" id="ARBA00010459"/>
    </source>
</evidence>
<evidence type="ECO:0000256" key="11">
    <source>
        <dbReference type="ARBA" id="ARBA00022990"/>
    </source>
</evidence>
<dbReference type="PANTHER" id="PTHR10689">
    <property type="entry name" value="MICROSOMAL GLUTATHIONE S-TRANSFERASE 1"/>
    <property type="match status" value="1"/>
</dbReference>
<evidence type="ECO:0000256" key="2">
    <source>
        <dbReference type="ARBA" id="ARBA00004294"/>
    </source>
</evidence>
<protein>
    <recommendedName>
        <fullName evidence="15">Microsomal glutathione S-transferase 1</fullName>
        <ecNumber evidence="5">2.5.1.18</ecNumber>
    </recommendedName>
</protein>
<comment type="caution">
    <text evidence="17">The sequence shown here is derived from an EMBL/GenBank/DDBJ whole genome shotgun (WGS) entry which is preliminary data.</text>
</comment>
<organism evidence="17 18">
    <name type="scientific">Paramuricea clavata</name>
    <name type="common">Red gorgonian</name>
    <name type="synonym">Violescent sea-whip</name>
    <dbReference type="NCBI Taxonomy" id="317549"/>
    <lineage>
        <taxon>Eukaryota</taxon>
        <taxon>Metazoa</taxon>
        <taxon>Cnidaria</taxon>
        <taxon>Anthozoa</taxon>
        <taxon>Octocorallia</taxon>
        <taxon>Malacalcyonacea</taxon>
        <taxon>Plexauridae</taxon>
        <taxon>Paramuricea</taxon>
    </lineage>
</organism>
<keyword evidence="13" id="KW-0472">Membrane</keyword>
<keyword evidence="11" id="KW-0007">Acetylation</keyword>
<evidence type="ECO:0000256" key="6">
    <source>
        <dbReference type="ARBA" id="ARBA00022679"/>
    </source>
</evidence>
<comment type="subunit">
    <text evidence="14">Homotrimer; The trimer binds only one molecule of glutathione.</text>
</comment>
<evidence type="ECO:0000256" key="12">
    <source>
        <dbReference type="ARBA" id="ARBA00023128"/>
    </source>
</evidence>
<keyword evidence="12" id="KW-0496">Mitochondrion</keyword>
<keyword evidence="18" id="KW-1185">Reference proteome</keyword>
<dbReference type="GO" id="GO:0005741">
    <property type="term" value="C:mitochondrial outer membrane"/>
    <property type="evidence" value="ECO:0007669"/>
    <property type="project" value="UniProtKB-SubCell"/>
</dbReference>
<dbReference type="InterPro" id="IPR023352">
    <property type="entry name" value="MAPEG-like_dom_sf"/>
</dbReference>
<proteinExistence type="inferred from homology"/>
<evidence type="ECO:0000313" key="18">
    <source>
        <dbReference type="Proteomes" id="UP001152795"/>
    </source>
</evidence>
<keyword evidence="8" id="KW-1000">Mitochondrion outer membrane</keyword>
<keyword evidence="9" id="KW-0256">Endoplasmic reticulum</keyword>
<sequence length="154" mass="17644">MGSDLWTFQNPVFSFYTLCAAVLLFKTIFMSMWTGYKRITLKNYAWPEDYVRAGLKAEAKPPHPAVERVRRCHQNDLENNIPFVMIGLLYTLTNPSVLTAKLLLGGFPVFRLVHTSVFLNQIPQPSRFLAFLFAFIINVVMLISVIIHVLPQLI</sequence>
<evidence type="ECO:0000256" key="3">
    <source>
        <dbReference type="ARBA" id="ARBA00004477"/>
    </source>
</evidence>
<dbReference type="InterPro" id="IPR040162">
    <property type="entry name" value="MGST1-like"/>
</dbReference>
<dbReference type="AlphaFoldDB" id="A0A7D9IH98"/>
<keyword evidence="6" id="KW-0808">Transferase</keyword>
<dbReference type="Gene3D" id="1.20.120.550">
    <property type="entry name" value="Membrane associated eicosanoid/glutathione metabolism-like domain"/>
    <property type="match status" value="1"/>
</dbReference>
<accession>A0A7D9IH98</accession>
<comment type="subcellular location">
    <subcellularLocation>
        <location evidence="3">Endoplasmic reticulum membrane</location>
        <topology evidence="3">Multi-pass membrane protein</topology>
    </subcellularLocation>
    <subcellularLocation>
        <location evidence="2">Mitochondrion outer membrane</location>
    </subcellularLocation>
</comment>
<keyword evidence="7" id="KW-0812">Transmembrane</keyword>
<dbReference type="EMBL" id="CACRXK020005640">
    <property type="protein sequence ID" value="CAB4006909.1"/>
    <property type="molecule type" value="Genomic_DNA"/>
</dbReference>
<keyword evidence="10" id="KW-1133">Transmembrane helix</keyword>
<evidence type="ECO:0000256" key="10">
    <source>
        <dbReference type="ARBA" id="ARBA00022989"/>
    </source>
</evidence>